<gene>
    <name evidence="2" type="ORF">FD22_GL000073</name>
</gene>
<dbReference type="InterPro" id="IPR001173">
    <property type="entry name" value="Glyco_trans_2-like"/>
</dbReference>
<keyword evidence="2" id="KW-0808">Transferase</keyword>
<dbReference type="GeneID" id="65918387"/>
<dbReference type="GO" id="GO:0016758">
    <property type="term" value="F:hexosyltransferase activity"/>
    <property type="evidence" value="ECO:0007669"/>
    <property type="project" value="UniProtKB-ARBA"/>
</dbReference>
<evidence type="ECO:0000259" key="1">
    <source>
        <dbReference type="Pfam" id="PF00535"/>
    </source>
</evidence>
<accession>A0A0R1FCC3</accession>
<dbReference type="PANTHER" id="PTHR22916:SF3">
    <property type="entry name" value="UDP-GLCNAC:BETAGAL BETA-1,3-N-ACETYLGLUCOSAMINYLTRANSFERASE-LIKE PROTEIN 1"/>
    <property type="match status" value="1"/>
</dbReference>
<comment type="caution">
    <text evidence="2">The sequence shown here is derived from an EMBL/GenBank/DDBJ whole genome shotgun (WGS) entry which is preliminary data.</text>
</comment>
<proteinExistence type="predicted"/>
<dbReference type="InterPro" id="IPR029044">
    <property type="entry name" value="Nucleotide-diphossugar_trans"/>
</dbReference>
<dbReference type="PATRIC" id="fig|913848.6.peg.71"/>
<dbReference type="PANTHER" id="PTHR22916">
    <property type="entry name" value="GLYCOSYLTRANSFERASE"/>
    <property type="match status" value="1"/>
</dbReference>
<dbReference type="EMBL" id="AZCN01000001">
    <property type="protein sequence ID" value="KRK19328.1"/>
    <property type="molecule type" value="Genomic_DNA"/>
</dbReference>
<name>A0A0R1FCC3_9LACO</name>
<feature type="domain" description="Glycosyltransferase 2-like" evidence="1">
    <location>
        <begin position="6"/>
        <end position="136"/>
    </location>
</feature>
<reference evidence="2 3" key="1">
    <citation type="journal article" date="2015" name="Genome Announc.">
        <title>Expanding the biotechnology potential of lactobacilli through comparative genomics of 213 strains and associated genera.</title>
        <authorList>
            <person name="Sun Z."/>
            <person name="Harris H.M."/>
            <person name="McCann A."/>
            <person name="Guo C."/>
            <person name="Argimon S."/>
            <person name="Zhang W."/>
            <person name="Yang X."/>
            <person name="Jeffery I.B."/>
            <person name="Cooney J.C."/>
            <person name="Kagawa T.F."/>
            <person name="Liu W."/>
            <person name="Song Y."/>
            <person name="Salvetti E."/>
            <person name="Wrobel A."/>
            <person name="Rasinkangas P."/>
            <person name="Parkhill J."/>
            <person name="Rea M.C."/>
            <person name="O'Sullivan O."/>
            <person name="Ritari J."/>
            <person name="Douillard F.P."/>
            <person name="Paul Ross R."/>
            <person name="Yang R."/>
            <person name="Briner A.E."/>
            <person name="Felis G.E."/>
            <person name="de Vos W.M."/>
            <person name="Barrangou R."/>
            <person name="Klaenhammer T.R."/>
            <person name="Caufield P.W."/>
            <person name="Cui Y."/>
            <person name="Zhang H."/>
            <person name="O'Toole P.W."/>
        </authorList>
    </citation>
    <scope>NUCLEOTIDE SEQUENCE [LARGE SCALE GENOMIC DNA]</scope>
    <source>
        <strain evidence="2 3">DSM 20001</strain>
    </source>
</reference>
<dbReference type="SUPFAM" id="SSF53448">
    <property type="entry name" value="Nucleotide-diphospho-sugar transferases"/>
    <property type="match status" value="1"/>
</dbReference>
<protein>
    <submittedName>
        <fullName evidence="2">Glycosyl transferase, family 2</fullName>
    </submittedName>
</protein>
<sequence length="306" mass="36254">MTKVLVMLSTFNGERYLKEQIVSILNQRNVDVNIFIRDDGSNDRTQEILNQLSRDNPQKIKWVQGSKNLKPARSYLEIMKLVKNEKADYYAFADQDDVWHLDKLEKASEGLHTFTNKPAIFMSTYNVVDKNLNFIFKRDMHYYWDFTLESTIVYRVPSGCTMVFNRNLFKLLVEGQPEFVRMHDYWTLLVAELVNAEIITTDEALLEYRQHGDNSVGFNKREFFKRIKRLIRSMISNKNERQRQGISLLKSYTKYIDGEQKDSLNKLVKYNSNFKSRIDLAFDRKYRTPVRQKNMLFKVAVLMGVF</sequence>
<dbReference type="Gene3D" id="3.90.550.10">
    <property type="entry name" value="Spore Coat Polysaccharide Biosynthesis Protein SpsA, Chain A"/>
    <property type="match status" value="1"/>
</dbReference>
<evidence type="ECO:0000313" key="3">
    <source>
        <dbReference type="Proteomes" id="UP000051181"/>
    </source>
</evidence>
<dbReference type="RefSeq" id="WP_010010415.1">
    <property type="nucleotide sequence ID" value="NZ_AZCN01000001.1"/>
</dbReference>
<evidence type="ECO:0000313" key="2">
    <source>
        <dbReference type="EMBL" id="KRK19328.1"/>
    </source>
</evidence>
<organism evidence="2 3">
    <name type="scientific">Loigolactobacillus coryniformis subsp. coryniformis KCTC 3167 = DSM 20001</name>
    <dbReference type="NCBI Taxonomy" id="913848"/>
    <lineage>
        <taxon>Bacteria</taxon>
        <taxon>Bacillati</taxon>
        <taxon>Bacillota</taxon>
        <taxon>Bacilli</taxon>
        <taxon>Lactobacillales</taxon>
        <taxon>Lactobacillaceae</taxon>
        <taxon>Loigolactobacillus</taxon>
    </lineage>
</organism>
<dbReference type="Pfam" id="PF00535">
    <property type="entry name" value="Glycos_transf_2"/>
    <property type="match status" value="1"/>
</dbReference>
<dbReference type="AlphaFoldDB" id="A0A0R1FCC3"/>
<dbReference type="Proteomes" id="UP000051181">
    <property type="component" value="Unassembled WGS sequence"/>
</dbReference>